<keyword evidence="8" id="KW-0175">Coiled coil</keyword>
<keyword evidence="7" id="KW-0675">Receptor</keyword>
<dbReference type="PANTHER" id="PTHR24241:SF59">
    <property type="entry name" value="ADIPOKINETIC HORMONE RECEPTOR, ISOFORM C"/>
    <property type="match status" value="1"/>
</dbReference>
<dbReference type="Proteomes" id="UP001642540">
    <property type="component" value="Unassembled WGS sequence"/>
</dbReference>
<evidence type="ECO:0000256" key="10">
    <source>
        <dbReference type="SAM" id="Phobius"/>
    </source>
</evidence>
<organism evidence="12 13">
    <name type="scientific">Orchesella dallaii</name>
    <dbReference type="NCBI Taxonomy" id="48710"/>
    <lineage>
        <taxon>Eukaryota</taxon>
        <taxon>Metazoa</taxon>
        <taxon>Ecdysozoa</taxon>
        <taxon>Arthropoda</taxon>
        <taxon>Hexapoda</taxon>
        <taxon>Collembola</taxon>
        <taxon>Entomobryomorpha</taxon>
        <taxon>Entomobryoidea</taxon>
        <taxon>Orchesellidae</taxon>
        <taxon>Orchesellinae</taxon>
        <taxon>Orchesella</taxon>
    </lineage>
</organism>
<feature type="transmembrane region" description="Helical" evidence="10">
    <location>
        <begin position="87"/>
        <end position="106"/>
    </location>
</feature>
<evidence type="ECO:0000256" key="2">
    <source>
        <dbReference type="ARBA" id="ARBA00010663"/>
    </source>
</evidence>
<feature type="domain" description="G-protein coupled receptors family 1 profile" evidence="11">
    <location>
        <begin position="65"/>
        <end position="106"/>
    </location>
</feature>
<dbReference type="PRINTS" id="PR00237">
    <property type="entry name" value="GPCRRHODOPSN"/>
</dbReference>
<comment type="similarity">
    <text evidence="2">Belongs to the G-protein coupled receptor 1 family.</text>
</comment>
<evidence type="ECO:0000256" key="5">
    <source>
        <dbReference type="ARBA" id="ARBA00022989"/>
    </source>
</evidence>
<sequence length="419" mass="48136">MNLSEANGDYIMENFLNESTNQPTMTSIEHLELQNESLPIDMTFNNGNVLSISVYTILFILSSGGNITVLTAILRQKRTESLSRIDFLLLHLAIADLMVTFFMMPLEIDITRHITVPVQSLLPNVDFLDASNISLNDIDPVSKLILTQLQSIKSEVSKIGDVSKKQDDLNTKLDKNITANNSRLNKLETENKVLHSRVNQLSRDNESLQRAQEVLERELKKCNIIIHGIDDHEHESNDKLRHDTAKLLNDINGKQIPFYTIYRIGQFIPERIRPVRVKLFAHGDRELIMKNRDKLPENKYINEDLPYTTRRDNAELRNKRKELERSGESATIDWNRKVVHTRTATFGIKDGKIHPIQDTMTPPTDRIHDTDEREPAAKRIRKSNLDHRLTTTQPGTSGQRRPFLASTQHQMPPNLTPYK</sequence>
<keyword evidence="3" id="KW-1003">Cell membrane</keyword>
<dbReference type="InterPro" id="IPR017452">
    <property type="entry name" value="GPCR_Rhodpsn_7TM"/>
</dbReference>
<name>A0ABP1PJ97_9HEXA</name>
<keyword evidence="13" id="KW-1185">Reference proteome</keyword>
<gene>
    <name evidence="12" type="ORF">ODALV1_LOCUS638</name>
</gene>
<feature type="transmembrane region" description="Helical" evidence="10">
    <location>
        <begin position="52"/>
        <end position="75"/>
    </location>
</feature>
<comment type="caution">
    <text evidence="12">The sequence shown here is derived from an EMBL/GenBank/DDBJ whole genome shotgun (WGS) entry which is preliminary data.</text>
</comment>
<feature type="region of interest" description="Disordered" evidence="9">
    <location>
        <begin position="353"/>
        <end position="419"/>
    </location>
</feature>
<evidence type="ECO:0000256" key="7">
    <source>
        <dbReference type="ARBA" id="ARBA00023170"/>
    </source>
</evidence>
<evidence type="ECO:0000256" key="3">
    <source>
        <dbReference type="ARBA" id="ARBA00022475"/>
    </source>
</evidence>
<dbReference type="PANTHER" id="PTHR24241">
    <property type="entry name" value="NEUROPEPTIDE RECEPTOR-RELATED G-PROTEIN COUPLED RECEPTOR"/>
    <property type="match status" value="1"/>
</dbReference>
<evidence type="ECO:0000256" key="4">
    <source>
        <dbReference type="ARBA" id="ARBA00022692"/>
    </source>
</evidence>
<dbReference type="SUPFAM" id="SSF81321">
    <property type="entry name" value="Family A G protein-coupled receptor-like"/>
    <property type="match status" value="1"/>
</dbReference>
<feature type="compositionally biased region" description="Basic and acidic residues" evidence="9">
    <location>
        <begin position="365"/>
        <end position="389"/>
    </location>
</feature>
<protein>
    <recommendedName>
        <fullName evidence="11">G-protein coupled receptors family 1 profile domain-containing protein</fullName>
    </recommendedName>
</protein>
<evidence type="ECO:0000256" key="9">
    <source>
        <dbReference type="SAM" id="MobiDB-lite"/>
    </source>
</evidence>
<keyword evidence="4 10" id="KW-0812">Transmembrane</keyword>
<proteinExistence type="inferred from homology"/>
<evidence type="ECO:0000259" key="11">
    <source>
        <dbReference type="PROSITE" id="PS50262"/>
    </source>
</evidence>
<keyword evidence="6 10" id="KW-0472">Membrane</keyword>
<dbReference type="InterPro" id="IPR000276">
    <property type="entry name" value="GPCR_Rhodpsn"/>
</dbReference>
<evidence type="ECO:0000256" key="1">
    <source>
        <dbReference type="ARBA" id="ARBA00004651"/>
    </source>
</evidence>
<evidence type="ECO:0000313" key="12">
    <source>
        <dbReference type="EMBL" id="CAL8069184.1"/>
    </source>
</evidence>
<comment type="subcellular location">
    <subcellularLocation>
        <location evidence="1">Cell membrane</location>
        <topology evidence="1">Multi-pass membrane protein</topology>
    </subcellularLocation>
</comment>
<dbReference type="PROSITE" id="PS50262">
    <property type="entry name" value="G_PROTEIN_RECEP_F1_2"/>
    <property type="match status" value="1"/>
</dbReference>
<evidence type="ECO:0000256" key="8">
    <source>
        <dbReference type="SAM" id="Coils"/>
    </source>
</evidence>
<reference evidence="12 13" key="1">
    <citation type="submission" date="2024-08" db="EMBL/GenBank/DDBJ databases">
        <authorList>
            <person name="Cucini C."/>
            <person name="Frati F."/>
        </authorList>
    </citation>
    <scope>NUCLEOTIDE SEQUENCE [LARGE SCALE GENOMIC DNA]</scope>
</reference>
<accession>A0ABP1PJ97</accession>
<feature type="compositionally biased region" description="Polar residues" evidence="9">
    <location>
        <begin position="390"/>
        <end position="413"/>
    </location>
</feature>
<keyword evidence="5 10" id="KW-1133">Transmembrane helix</keyword>
<feature type="coiled-coil region" evidence="8">
    <location>
        <begin position="170"/>
        <end position="225"/>
    </location>
</feature>
<dbReference type="Gene3D" id="1.20.1070.10">
    <property type="entry name" value="Rhodopsin 7-helix transmembrane proteins"/>
    <property type="match status" value="1"/>
</dbReference>
<evidence type="ECO:0000256" key="6">
    <source>
        <dbReference type="ARBA" id="ARBA00023136"/>
    </source>
</evidence>
<evidence type="ECO:0000313" key="13">
    <source>
        <dbReference type="Proteomes" id="UP001642540"/>
    </source>
</evidence>
<dbReference type="EMBL" id="CAXLJM020000004">
    <property type="protein sequence ID" value="CAL8069184.1"/>
    <property type="molecule type" value="Genomic_DNA"/>
</dbReference>